<comment type="caution">
    <text evidence="2">The sequence shown here is derived from an EMBL/GenBank/DDBJ whole genome shotgun (WGS) entry which is preliminary data.</text>
</comment>
<gene>
    <name evidence="2" type="ORF">GCM10023198_46220</name>
</gene>
<name>A0ABP8XYN7_9MICO</name>
<proteinExistence type="predicted"/>
<evidence type="ECO:0000313" key="3">
    <source>
        <dbReference type="Proteomes" id="UP001500843"/>
    </source>
</evidence>
<evidence type="ECO:0000313" key="2">
    <source>
        <dbReference type="EMBL" id="GAA4717412.1"/>
    </source>
</evidence>
<keyword evidence="3" id="KW-1185">Reference proteome</keyword>
<feature type="compositionally biased region" description="Basic and acidic residues" evidence="1">
    <location>
        <begin position="63"/>
        <end position="74"/>
    </location>
</feature>
<sequence>MSAKRGDRAAPPPHLGGYTIRFATNDAAKGWEDLCRQAPSNVRTAFDAIESTPRPNPPTSRQRLLDQVREHEPSEADGLTARSGPALGTGGSHA</sequence>
<organism evidence="2 3">
    <name type="scientific">Promicromonospora umidemergens</name>
    <dbReference type="NCBI Taxonomy" id="629679"/>
    <lineage>
        <taxon>Bacteria</taxon>
        <taxon>Bacillati</taxon>
        <taxon>Actinomycetota</taxon>
        <taxon>Actinomycetes</taxon>
        <taxon>Micrococcales</taxon>
        <taxon>Promicromonosporaceae</taxon>
        <taxon>Promicromonospora</taxon>
    </lineage>
</organism>
<accession>A0ABP8XYN7</accession>
<evidence type="ECO:0000256" key="1">
    <source>
        <dbReference type="SAM" id="MobiDB-lite"/>
    </source>
</evidence>
<reference evidence="3" key="1">
    <citation type="journal article" date="2019" name="Int. J. Syst. Evol. Microbiol.">
        <title>The Global Catalogue of Microorganisms (GCM) 10K type strain sequencing project: providing services to taxonomists for standard genome sequencing and annotation.</title>
        <authorList>
            <consortium name="The Broad Institute Genomics Platform"/>
            <consortium name="The Broad Institute Genome Sequencing Center for Infectious Disease"/>
            <person name="Wu L."/>
            <person name="Ma J."/>
        </authorList>
    </citation>
    <scope>NUCLEOTIDE SEQUENCE [LARGE SCALE GENOMIC DNA]</scope>
    <source>
        <strain evidence="3">JCM 17975</strain>
    </source>
</reference>
<protein>
    <submittedName>
        <fullName evidence="2">Uncharacterized protein</fullName>
    </submittedName>
</protein>
<dbReference type="Proteomes" id="UP001500843">
    <property type="component" value="Unassembled WGS sequence"/>
</dbReference>
<feature type="region of interest" description="Disordered" evidence="1">
    <location>
        <begin position="46"/>
        <end position="94"/>
    </location>
</feature>
<dbReference type="EMBL" id="BAABHM010000026">
    <property type="protein sequence ID" value="GAA4717412.1"/>
    <property type="molecule type" value="Genomic_DNA"/>
</dbReference>